<sequence length="71" mass="7702">MPFVVIPQPFPNSPLQTQFATEDEANARAEQMVQQAPKQPVYVAELKTMYQGSVTVTTAAAVAQPLNPEQG</sequence>
<dbReference type="AlphaFoldDB" id="A0A1T3AJE4"/>
<gene>
    <name evidence="1" type="ORF">C7A10_19455</name>
</gene>
<organism evidence="1 2">
    <name type="scientific">Pseudomonas fluorescens</name>
    <dbReference type="NCBI Taxonomy" id="294"/>
    <lineage>
        <taxon>Bacteria</taxon>
        <taxon>Pseudomonadati</taxon>
        <taxon>Pseudomonadota</taxon>
        <taxon>Gammaproteobacteria</taxon>
        <taxon>Pseudomonadales</taxon>
        <taxon>Pseudomonadaceae</taxon>
        <taxon>Pseudomonas</taxon>
    </lineage>
</organism>
<dbReference type="RefSeq" id="WP_078826855.1">
    <property type="nucleotide sequence ID" value="NZ_MSDI01000001.1"/>
</dbReference>
<reference evidence="1 2" key="1">
    <citation type="submission" date="2018-03" db="EMBL/GenBank/DDBJ databases">
        <title>Blue discolouration in mozzarella cheese caused by Pseudomonas fluorescens.</title>
        <authorList>
            <person name="Chiesa F."/>
            <person name="Dalmasso A."/>
            <person name="Lomonaco S."/>
        </authorList>
    </citation>
    <scope>NUCLEOTIDE SEQUENCE [LARGE SCALE GENOMIC DNA]</scope>
    <source>
        <strain evidence="1 2">11293</strain>
    </source>
</reference>
<comment type="caution">
    <text evidence="1">The sequence shown here is derived from an EMBL/GenBank/DDBJ whole genome shotgun (WGS) entry which is preliminary data.</text>
</comment>
<evidence type="ECO:0000313" key="1">
    <source>
        <dbReference type="EMBL" id="PRW89920.1"/>
    </source>
</evidence>
<dbReference type="Proteomes" id="UP000239731">
    <property type="component" value="Unassembled WGS sequence"/>
</dbReference>
<protein>
    <submittedName>
        <fullName evidence="1">Uncharacterized protein</fullName>
    </submittedName>
</protein>
<accession>A0A1T3AJE4</accession>
<proteinExistence type="predicted"/>
<evidence type="ECO:0000313" key="2">
    <source>
        <dbReference type="Proteomes" id="UP000239731"/>
    </source>
</evidence>
<dbReference type="EMBL" id="PVUH01000013">
    <property type="protein sequence ID" value="PRW89920.1"/>
    <property type="molecule type" value="Genomic_DNA"/>
</dbReference>
<name>A0A1T3AJE4_PSEFL</name>